<evidence type="ECO:0000313" key="1">
    <source>
        <dbReference type="EMBL" id="XBO42779.1"/>
    </source>
</evidence>
<accession>A0AAU7JRU9</accession>
<dbReference type="RefSeq" id="WP_406830199.1">
    <property type="nucleotide sequence ID" value="NZ_CP157483.1"/>
</dbReference>
<proteinExistence type="predicted"/>
<reference evidence="1" key="1">
    <citation type="submission" date="2024-05" db="EMBL/GenBank/DDBJ databases">
        <authorList>
            <person name="Kim S."/>
            <person name="Heo J."/>
            <person name="Choi H."/>
            <person name="Choi Y."/>
            <person name="Kwon S.-W."/>
            <person name="Kim Y."/>
        </authorList>
    </citation>
    <scope>NUCLEOTIDE SEQUENCE</scope>
    <source>
        <strain evidence="1">KACC 23699</strain>
    </source>
</reference>
<dbReference type="AlphaFoldDB" id="A0AAU7JRU9"/>
<evidence type="ECO:0008006" key="2">
    <source>
        <dbReference type="Google" id="ProtNLM"/>
    </source>
</evidence>
<name>A0AAU7JRU9_9MICO</name>
<protein>
    <recommendedName>
        <fullName evidence="2">ABM domain-containing protein</fullName>
    </recommendedName>
</protein>
<dbReference type="EMBL" id="CP157483">
    <property type="protein sequence ID" value="XBO42779.1"/>
    <property type="molecule type" value="Genomic_DNA"/>
</dbReference>
<sequence length="207" mass="23356">MFIQIIQGKCRDAEQVHRLSDEWRETMGPTAEGWLGGTYGITDDGEFVGVVRFESREAAARNSTKPEQGAWFQRMKACFDGEVTFHDCDDAMMFLDGGSDDAGFVQVVQGRVADPRRFRSFMEQPMDALHEQRPEIIGGTIAIEPDGWFTETVAFRSEAEARAGEVTPMPEDARQAWEEQMAAMSDLRYLDLHAPWFASAMRKESMA</sequence>
<gene>
    <name evidence="1" type="ORF">ABEG17_14545</name>
</gene>
<organism evidence="1">
    <name type="scientific">Pedococcus sp. KACC 23699</name>
    <dbReference type="NCBI Taxonomy" id="3149228"/>
    <lineage>
        <taxon>Bacteria</taxon>
        <taxon>Bacillati</taxon>
        <taxon>Actinomycetota</taxon>
        <taxon>Actinomycetes</taxon>
        <taxon>Micrococcales</taxon>
        <taxon>Intrasporangiaceae</taxon>
        <taxon>Pedococcus</taxon>
    </lineage>
</organism>